<protein>
    <recommendedName>
        <fullName evidence="2">beta-fructofuranosidase</fullName>
        <ecNumber evidence="2">3.2.1.26</ecNumber>
    </recommendedName>
</protein>
<dbReference type="InterPro" id="IPR013320">
    <property type="entry name" value="ConA-like_dom_sf"/>
</dbReference>
<dbReference type="PANTHER" id="PTHR43101:SF1">
    <property type="entry name" value="BETA-FRUCTOSIDASE"/>
    <property type="match status" value="1"/>
</dbReference>
<keyword evidence="3 5" id="KW-0378">Hydrolase</keyword>
<gene>
    <name evidence="8" type="ORF">ILUMI_06981</name>
</gene>
<dbReference type="InterPro" id="IPR001362">
    <property type="entry name" value="Glyco_hydro_32"/>
</dbReference>
<reference evidence="8" key="1">
    <citation type="submission" date="2019-08" db="EMBL/GenBank/DDBJ databases">
        <title>The genome of the North American firefly Photinus pyralis.</title>
        <authorList>
            <consortium name="Photinus pyralis genome working group"/>
            <person name="Fallon T.R."/>
            <person name="Sander Lower S.E."/>
            <person name="Weng J.-K."/>
        </authorList>
    </citation>
    <scope>NUCLEOTIDE SEQUENCE</scope>
    <source>
        <strain evidence="8">TRF0915ILg1</strain>
        <tissue evidence="8">Whole body</tissue>
    </source>
</reference>
<evidence type="ECO:0000256" key="4">
    <source>
        <dbReference type="ARBA" id="ARBA00023295"/>
    </source>
</evidence>
<organism evidence="8 9">
    <name type="scientific">Ignelater luminosus</name>
    <name type="common">Cucubano</name>
    <name type="synonym">Pyrophorus luminosus</name>
    <dbReference type="NCBI Taxonomy" id="2038154"/>
    <lineage>
        <taxon>Eukaryota</taxon>
        <taxon>Metazoa</taxon>
        <taxon>Ecdysozoa</taxon>
        <taxon>Arthropoda</taxon>
        <taxon>Hexapoda</taxon>
        <taxon>Insecta</taxon>
        <taxon>Pterygota</taxon>
        <taxon>Neoptera</taxon>
        <taxon>Endopterygota</taxon>
        <taxon>Coleoptera</taxon>
        <taxon>Polyphaga</taxon>
        <taxon>Elateriformia</taxon>
        <taxon>Elateroidea</taxon>
        <taxon>Elateridae</taxon>
        <taxon>Agrypninae</taxon>
        <taxon>Pyrophorini</taxon>
        <taxon>Ignelater</taxon>
    </lineage>
</organism>
<dbReference type="PANTHER" id="PTHR43101">
    <property type="entry name" value="BETA-FRUCTOSIDASE"/>
    <property type="match status" value="1"/>
</dbReference>
<dbReference type="Proteomes" id="UP000801492">
    <property type="component" value="Unassembled WGS sequence"/>
</dbReference>
<evidence type="ECO:0000256" key="1">
    <source>
        <dbReference type="ARBA" id="ARBA00009902"/>
    </source>
</evidence>
<dbReference type="EMBL" id="VTPC01002989">
    <property type="protein sequence ID" value="KAF2899194.1"/>
    <property type="molecule type" value="Genomic_DNA"/>
</dbReference>
<dbReference type="InterPro" id="IPR013189">
    <property type="entry name" value="Glyco_hydro_32_C"/>
</dbReference>
<evidence type="ECO:0000259" key="7">
    <source>
        <dbReference type="Pfam" id="PF08244"/>
    </source>
</evidence>
<dbReference type="SMART" id="SM00640">
    <property type="entry name" value="Glyco_32"/>
    <property type="match status" value="1"/>
</dbReference>
<dbReference type="OrthoDB" id="202537at2759"/>
<dbReference type="AlphaFoldDB" id="A0A8K0D7C7"/>
<evidence type="ECO:0000256" key="2">
    <source>
        <dbReference type="ARBA" id="ARBA00012758"/>
    </source>
</evidence>
<dbReference type="InterPro" id="IPR051214">
    <property type="entry name" value="GH32_Enzymes"/>
</dbReference>
<keyword evidence="9" id="KW-1185">Reference proteome</keyword>
<dbReference type="GO" id="GO:0004564">
    <property type="term" value="F:beta-fructofuranosidase activity"/>
    <property type="evidence" value="ECO:0007669"/>
    <property type="project" value="UniProtKB-EC"/>
</dbReference>
<dbReference type="SUPFAM" id="SSF75005">
    <property type="entry name" value="Arabinanase/levansucrase/invertase"/>
    <property type="match status" value="1"/>
</dbReference>
<evidence type="ECO:0000313" key="9">
    <source>
        <dbReference type="Proteomes" id="UP000801492"/>
    </source>
</evidence>
<dbReference type="CDD" id="cd08996">
    <property type="entry name" value="GH32_FFase"/>
    <property type="match status" value="1"/>
</dbReference>
<dbReference type="Gene3D" id="2.60.120.560">
    <property type="entry name" value="Exo-inulinase, domain 1"/>
    <property type="match status" value="1"/>
</dbReference>
<keyword evidence="4 5" id="KW-0326">Glycosidase</keyword>
<name>A0A8K0D7C7_IGNLU</name>
<evidence type="ECO:0000313" key="8">
    <source>
        <dbReference type="EMBL" id="KAF2899194.1"/>
    </source>
</evidence>
<dbReference type="SUPFAM" id="SSF49899">
    <property type="entry name" value="Concanavalin A-like lectins/glucanases"/>
    <property type="match status" value="1"/>
</dbReference>
<dbReference type="Gene3D" id="2.115.10.20">
    <property type="entry name" value="Glycosyl hydrolase domain, family 43"/>
    <property type="match status" value="1"/>
</dbReference>
<dbReference type="InterPro" id="IPR013148">
    <property type="entry name" value="Glyco_hydro_32_N"/>
</dbReference>
<feature type="domain" description="Glycosyl hydrolase family 32 C-terminal" evidence="7">
    <location>
        <begin position="293"/>
        <end position="416"/>
    </location>
</feature>
<sequence length="424" mass="47992">MHWGHAKSKDLIHWEHLPVALAPDKYYDRNGVFSGSAIVKDDKLYLVYTGNTWVNQVQCVAISEDGIHFEKISQNPVLDANDLPPNAKPQEFRDPKVFRYGDSYYLVVASKTHSNTGQILLYQSSDLIDWRFKSILLEGTTEQGIMWECPDLFELEGKDVLIMSPINYPKSGNHYHNGQSVLGFIGKVDWEQGKLIVENWKEIDHGMDYYATQTLLDNQNRRIAIAWMSIWGRNYPTDTLKHGWTGSMTLPRQLHLKDNKLIQVPVSVSEISQEPIVLENIVLNDEAKQFEGVVGDVALLELVINLEEARLLKLHLRTNSKQKTIVSYNTISKEVKLDRTESGIPIIGSENPPFSSRKVEVPLEQNKLNLQIFLDQSSIEVFVNGGTDTLTATIYPTQVPSNGILFEAEGKVIVESLCFALLKP</sequence>
<comment type="similarity">
    <text evidence="1 5">Belongs to the glycosyl hydrolase 32 family.</text>
</comment>
<evidence type="ECO:0000256" key="3">
    <source>
        <dbReference type="ARBA" id="ARBA00022801"/>
    </source>
</evidence>
<evidence type="ECO:0000259" key="6">
    <source>
        <dbReference type="Pfam" id="PF00251"/>
    </source>
</evidence>
<dbReference type="GO" id="GO:0005975">
    <property type="term" value="P:carbohydrate metabolic process"/>
    <property type="evidence" value="ECO:0007669"/>
    <property type="project" value="InterPro"/>
</dbReference>
<dbReference type="Pfam" id="PF08244">
    <property type="entry name" value="Glyco_hydro_32C"/>
    <property type="match status" value="1"/>
</dbReference>
<dbReference type="Pfam" id="PF00251">
    <property type="entry name" value="Glyco_hydro_32N"/>
    <property type="match status" value="1"/>
</dbReference>
<feature type="domain" description="Glycosyl hydrolase family 32 N-terminal" evidence="6">
    <location>
        <begin position="1"/>
        <end position="265"/>
    </location>
</feature>
<evidence type="ECO:0000256" key="5">
    <source>
        <dbReference type="RuleBase" id="RU362110"/>
    </source>
</evidence>
<accession>A0A8K0D7C7</accession>
<proteinExistence type="inferred from homology"/>
<dbReference type="EC" id="3.2.1.26" evidence="2"/>
<comment type="caution">
    <text evidence="8">The sequence shown here is derived from an EMBL/GenBank/DDBJ whole genome shotgun (WGS) entry which is preliminary data.</text>
</comment>
<dbReference type="InterPro" id="IPR023296">
    <property type="entry name" value="Glyco_hydro_beta-prop_sf"/>
</dbReference>